<dbReference type="EMBL" id="CADCXU010012873">
    <property type="protein sequence ID" value="CAB0002763.1"/>
    <property type="molecule type" value="Genomic_DNA"/>
</dbReference>
<proteinExistence type="predicted"/>
<protein>
    <submittedName>
        <fullName evidence="1">Uncharacterized protein</fullName>
    </submittedName>
</protein>
<reference evidence="1 2" key="1">
    <citation type="submission" date="2020-02" db="EMBL/GenBank/DDBJ databases">
        <authorList>
            <person name="Ferguson B K."/>
        </authorList>
    </citation>
    <scope>NUCLEOTIDE SEQUENCE [LARGE SCALE GENOMIC DNA]</scope>
</reference>
<dbReference type="AlphaFoldDB" id="A0A6H5GI87"/>
<evidence type="ECO:0000313" key="1">
    <source>
        <dbReference type="EMBL" id="CAB0002763.1"/>
    </source>
</evidence>
<evidence type="ECO:0000313" key="2">
    <source>
        <dbReference type="Proteomes" id="UP000479000"/>
    </source>
</evidence>
<sequence>MKVIKNRLNGKFNGIERSAALKKWIGIVQEEPSFQTAILDALPILPVWKFIHSLTSAHALWPTTASDTPSRRSFSNGKQFYSKRTFVYDRGLRTSARETLEAVHPRIPVPPSISRSHGT</sequence>
<organism evidence="1 2">
    <name type="scientific">Nesidiocoris tenuis</name>
    <dbReference type="NCBI Taxonomy" id="355587"/>
    <lineage>
        <taxon>Eukaryota</taxon>
        <taxon>Metazoa</taxon>
        <taxon>Ecdysozoa</taxon>
        <taxon>Arthropoda</taxon>
        <taxon>Hexapoda</taxon>
        <taxon>Insecta</taxon>
        <taxon>Pterygota</taxon>
        <taxon>Neoptera</taxon>
        <taxon>Paraneoptera</taxon>
        <taxon>Hemiptera</taxon>
        <taxon>Heteroptera</taxon>
        <taxon>Panheteroptera</taxon>
        <taxon>Cimicomorpha</taxon>
        <taxon>Miridae</taxon>
        <taxon>Dicyphina</taxon>
        <taxon>Nesidiocoris</taxon>
    </lineage>
</organism>
<gene>
    <name evidence="1" type="ORF">NTEN_LOCUS8550</name>
</gene>
<accession>A0A6H5GI87</accession>
<name>A0A6H5GI87_9HEMI</name>
<keyword evidence="2" id="KW-1185">Reference proteome</keyword>
<dbReference type="Proteomes" id="UP000479000">
    <property type="component" value="Unassembled WGS sequence"/>
</dbReference>